<sequence length="344" mass="38279">MPVDLVDWLLTGLQRSSKDLKEMAASKEASFIIPTVDISAYLQDPSSDAAAQVVKQIETGCRTSGFFQITHHGIPTQLRDTVLNASKTFFTLPNEEKEKYYGGPGRGYEKIGEQVLEPGTKPELKEGYFIARNDPTRLPPYRAFEAPNIWPTPSIPDSTFKEPLLAYHDAVSSLARTLMDMLAHGLNLSPSIFSAFCHEPVASVRLLHYPPHPTSKDPNLRGAGAHTDFGAITLLLQDESSGLQVLNKESGEWIDVPPNKDAYVVNVGDMLERWTNGGYKSTVHRVINTSGTDRYSVPFFYDGNLDFVIKPLVDGDGREEEEGFTVEQHMLERYKASYVDNVKP</sequence>
<dbReference type="SUPFAM" id="SSF51197">
    <property type="entry name" value="Clavaminate synthase-like"/>
    <property type="match status" value="1"/>
</dbReference>
<keyword evidence="2" id="KW-0560">Oxidoreductase</keyword>
<dbReference type="Pfam" id="PF03171">
    <property type="entry name" value="2OG-FeII_Oxy"/>
    <property type="match status" value="1"/>
</dbReference>
<dbReference type="OrthoDB" id="288590at2759"/>
<dbReference type="InterPro" id="IPR026992">
    <property type="entry name" value="DIOX_N"/>
</dbReference>
<reference evidence="4" key="1">
    <citation type="journal article" date="2020" name="Stud. Mycol.">
        <title>101 Dothideomycetes genomes: a test case for predicting lifestyles and emergence of pathogens.</title>
        <authorList>
            <person name="Haridas S."/>
            <person name="Albert R."/>
            <person name="Binder M."/>
            <person name="Bloem J."/>
            <person name="Labutti K."/>
            <person name="Salamov A."/>
            <person name="Andreopoulos B."/>
            <person name="Baker S."/>
            <person name="Barry K."/>
            <person name="Bills G."/>
            <person name="Bluhm B."/>
            <person name="Cannon C."/>
            <person name="Castanera R."/>
            <person name="Culley D."/>
            <person name="Daum C."/>
            <person name="Ezra D."/>
            <person name="Gonzalez J."/>
            <person name="Henrissat B."/>
            <person name="Kuo A."/>
            <person name="Liang C."/>
            <person name="Lipzen A."/>
            <person name="Lutzoni F."/>
            <person name="Magnuson J."/>
            <person name="Mondo S."/>
            <person name="Nolan M."/>
            <person name="Ohm R."/>
            <person name="Pangilinan J."/>
            <person name="Park H.-J."/>
            <person name="Ramirez L."/>
            <person name="Alfaro M."/>
            <person name="Sun H."/>
            <person name="Tritt A."/>
            <person name="Yoshinaga Y."/>
            <person name="Zwiers L.-H."/>
            <person name="Turgeon B."/>
            <person name="Goodwin S."/>
            <person name="Spatafora J."/>
            <person name="Crous P."/>
            <person name="Grigoriev I."/>
        </authorList>
    </citation>
    <scope>NUCLEOTIDE SEQUENCE</scope>
    <source>
        <strain evidence="4">CBS 627.86</strain>
    </source>
</reference>
<dbReference type="Pfam" id="PF14226">
    <property type="entry name" value="DIOX_N"/>
    <property type="match status" value="1"/>
</dbReference>
<evidence type="ECO:0000256" key="2">
    <source>
        <dbReference type="RuleBase" id="RU003682"/>
    </source>
</evidence>
<dbReference type="PRINTS" id="PR00682">
    <property type="entry name" value="IPNSYNTHASE"/>
</dbReference>
<dbReference type="GO" id="GO:0044283">
    <property type="term" value="P:small molecule biosynthetic process"/>
    <property type="evidence" value="ECO:0007669"/>
    <property type="project" value="UniProtKB-ARBA"/>
</dbReference>
<evidence type="ECO:0000256" key="1">
    <source>
        <dbReference type="ARBA" id="ARBA00008056"/>
    </source>
</evidence>
<dbReference type="GO" id="GO:0046872">
    <property type="term" value="F:metal ion binding"/>
    <property type="evidence" value="ECO:0007669"/>
    <property type="project" value="UniProtKB-KW"/>
</dbReference>
<protein>
    <recommendedName>
        <fullName evidence="3">Fe2OG dioxygenase domain-containing protein</fullName>
    </recommendedName>
</protein>
<dbReference type="InterPro" id="IPR050231">
    <property type="entry name" value="Iron_ascorbate_oxido_reductase"/>
</dbReference>
<keyword evidence="5" id="KW-1185">Reference proteome</keyword>
<organism evidence="4 5">
    <name type="scientific">Lophiotrema nucula</name>
    <dbReference type="NCBI Taxonomy" id="690887"/>
    <lineage>
        <taxon>Eukaryota</taxon>
        <taxon>Fungi</taxon>
        <taxon>Dikarya</taxon>
        <taxon>Ascomycota</taxon>
        <taxon>Pezizomycotina</taxon>
        <taxon>Dothideomycetes</taxon>
        <taxon>Pleosporomycetidae</taxon>
        <taxon>Pleosporales</taxon>
        <taxon>Lophiotremataceae</taxon>
        <taxon>Lophiotrema</taxon>
    </lineage>
</organism>
<proteinExistence type="inferred from homology"/>
<dbReference type="Gene3D" id="2.60.120.330">
    <property type="entry name" value="B-lactam Antibiotic, Isopenicillin N Synthase, Chain"/>
    <property type="match status" value="1"/>
</dbReference>
<feature type="domain" description="Fe2OG dioxygenase" evidence="3">
    <location>
        <begin position="200"/>
        <end position="303"/>
    </location>
</feature>
<evidence type="ECO:0000313" key="5">
    <source>
        <dbReference type="Proteomes" id="UP000799770"/>
    </source>
</evidence>
<accession>A0A6A5YN36</accession>
<dbReference type="EMBL" id="ML977353">
    <property type="protein sequence ID" value="KAF2107578.1"/>
    <property type="molecule type" value="Genomic_DNA"/>
</dbReference>
<dbReference type="InterPro" id="IPR044861">
    <property type="entry name" value="IPNS-like_FE2OG_OXY"/>
</dbReference>
<dbReference type="InterPro" id="IPR005123">
    <property type="entry name" value="Oxoglu/Fe-dep_dioxygenase_dom"/>
</dbReference>
<dbReference type="AlphaFoldDB" id="A0A6A5YN36"/>
<dbReference type="GO" id="GO:0016491">
    <property type="term" value="F:oxidoreductase activity"/>
    <property type="evidence" value="ECO:0007669"/>
    <property type="project" value="UniProtKB-KW"/>
</dbReference>
<keyword evidence="2" id="KW-0408">Iron</keyword>
<evidence type="ECO:0000313" key="4">
    <source>
        <dbReference type="EMBL" id="KAF2107578.1"/>
    </source>
</evidence>
<dbReference type="PROSITE" id="PS51471">
    <property type="entry name" value="FE2OG_OXY"/>
    <property type="match status" value="1"/>
</dbReference>
<comment type="similarity">
    <text evidence="1 2">Belongs to the iron/ascorbate-dependent oxidoreductase family.</text>
</comment>
<gene>
    <name evidence="4" type="ORF">BDV96DRAFT_297086</name>
</gene>
<dbReference type="PANTHER" id="PTHR47990">
    <property type="entry name" value="2-OXOGLUTARATE (2OG) AND FE(II)-DEPENDENT OXYGENASE SUPERFAMILY PROTEIN-RELATED"/>
    <property type="match status" value="1"/>
</dbReference>
<name>A0A6A5YN36_9PLEO</name>
<evidence type="ECO:0000259" key="3">
    <source>
        <dbReference type="PROSITE" id="PS51471"/>
    </source>
</evidence>
<keyword evidence="2" id="KW-0479">Metal-binding</keyword>
<dbReference type="InterPro" id="IPR027443">
    <property type="entry name" value="IPNS-like_sf"/>
</dbReference>
<dbReference type="Proteomes" id="UP000799770">
    <property type="component" value="Unassembled WGS sequence"/>
</dbReference>